<name>A0A7J7MTV0_9MAGN</name>
<keyword evidence="2" id="KW-1185">Reference proteome</keyword>
<accession>A0A7J7MTV0</accession>
<protein>
    <submittedName>
        <fullName evidence="1">Uncharacterized protein</fullName>
    </submittedName>
</protein>
<dbReference type="AlphaFoldDB" id="A0A7J7MTV0"/>
<organism evidence="1 2">
    <name type="scientific">Kingdonia uniflora</name>
    <dbReference type="NCBI Taxonomy" id="39325"/>
    <lineage>
        <taxon>Eukaryota</taxon>
        <taxon>Viridiplantae</taxon>
        <taxon>Streptophyta</taxon>
        <taxon>Embryophyta</taxon>
        <taxon>Tracheophyta</taxon>
        <taxon>Spermatophyta</taxon>
        <taxon>Magnoliopsida</taxon>
        <taxon>Ranunculales</taxon>
        <taxon>Circaeasteraceae</taxon>
        <taxon>Kingdonia</taxon>
    </lineage>
</organism>
<dbReference type="Proteomes" id="UP000541444">
    <property type="component" value="Unassembled WGS sequence"/>
</dbReference>
<dbReference type="EMBL" id="JACGCM010001237">
    <property type="protein sequence ID" value="KAF6158210.1"/>
    <property type="molecule type" value="Genomic_DNA"/>
</dbReference>
<evidence type="ECO:0000313" key="2">
    <source>
        <dbReference type="Proteomes" id="UP000541444"/>
    </source>
</evidence>
<reference evidence="1 2" key="1">
    <citation type="journal article" date="2020" name="IScience">
        <title>Genome Sequencing of the Endangered Kingdonia uniflora (Circaeasteraceae, Ranunculales) Reveals Potential Mechanisms of Evolutionary Specialization.</title>
        <authorList>
            <person name="Sun Y."/>
            <person name="Deng T."/>
            <person name="Zhang A."/>
            <person name="Moore M.J."/>
            <person name="Landis J.B."/>
            <person name="Lin N."/>
            <person name="Zhang H."/>
            <person name="Zhang X."/>
            <person name="Huang J."/>
            <person name="Zhang X."/>
            <person name="Sun H."/>
            <person name="Wang H."/>
        </authorList>
    </citation>
    <scope>NUCLEOTIDE SEQUENCE [LARGE SCALE GENOMIC DNA]</scope>
    <source>
        <strain evidence="1">TB1705</strain>
        <tissue evidence="1">Leaf</tissue>
    </source>
</reference>
<sequence>MSKRQVWGYLMSAYLRWIFKTKFLKQVKISLAVHSTKSQRYNIFGFNIEEIYTQIFFENKIKEDITSKILKNILY</sequence>
<proteinExistence type="predicted"/>
<evidence type="ECO:0000313" key="1">
    <source>
        <dbReference type="EMBL" id="KAF6158210.1"/>
    </source>
</evidence>
<comment type="caution">
    <text evidence="1">The sequence shown here is derived from an EMBL/GenBank/DDBJ whole genome shotgun (WGS) entry which is preliminary data.</text>
</comment>
<gene>
    <name evidence="1" type="ORF">GIB67_015004</name>
</gene>